<dbReference type="AlphaFoldDB" id="A0A6A6Y2I5"/>
<dbReference type="OrthoDB" id="5407653at2759"/>
<evidence type="ECO:0000313" key="4">
    <source>
        <dbReference type="RefSeq" id="XP_033569985.1"/>
    </source>
</evidence>
<protein>
    <submittedName>
        <fullName evidence="2 4">Uncharacterized protein</fullName>
    </submittedName>
</protein>
<proteinExistence type="predicted"/>
<feature type="compositionally biased region" description="Basic and acidic residues" evidence="1">
    <location>
        <begin position="364"/>
        <end position="375"/>
    </location>
</feature>
<dbReference type="EMBL" id="MU003720">
    <property type="protein sequence ID" value="KAF2803021.1"/>
    <property type="molecule type" value="Genomic_DNA"/>
</dbReference>
<keyword evidence="3" id="KW-1185">Reference proteome</keyword>
<reference evidence="4" key="2">
    <citation type="submission" date="2020-04" db="EMBL/GenBank/DDBJ databases">
        <authorList>
            <consortium name="NCBI Genome Project"/>
        </authorList>
    </citation>
    <scope>NUCLEOTIDE SEQUENCE</scope>
    <source>
        <strain evidence="4">CBS 304.34</strain>
    </source>
</reference>
<evidence type="ECO:0000313" key="2">
    <source>
        <dbReference type="EMBL" id="KAF2803021.1"/>
    </source>
</evidence>
<feature type="region of interest" description="Disordered" evidence="1">
    <location>
        <begin position="217"/>
        <end position="243"/>
    </location>
</feature>
<name>A0A6A6Y2I5_9PEZI</name>
<evidence type="ECO:0000313" key="3">
    <source>
        <dbReference type="Proteomes" id="UP000504636"/>
    </source>
</evidence>
<dbReference type="Proteomes" id="UP000504636">
    <property type="component" value="Unplaced"/>
</dbReference>
<sequence>MPVTFPSFPHVSRDPLNWITGEASGLFAQFAAIRRPSDVTTGHLALFNVICEPAVDFESLLSSSPNALSFLPPASWTKPLEEGVELEPCNHLLSNGRKPPDRKDFYARAKELYCDNEDAFSVLTSVPGLSQPAPCLARFRRFWEGLNSMAYYWDTTDLASKDAQANDRDLQAEVEATNVKEPRRKKAKRVTESSPEESPVPTHHVESIPAHTIHSGVSVPAQTQPPKAPWSSDKPAEPAERIPGTYRRIRLGNGAEMPHSFRLNTVGGFLEPIASAFGLMLVPHRHPPTLALGNIRFPVRMSAVAWREPADGMRVRAGWLEGPVMGVQCRPETGFGSTDSLEAESVLDVIRELGGMLLLSQERAREGKTKKKPGDGKWWVTRPRWGGPEGEVSKERRRVPAAEAWKLMRSKDGFWDPKVEYQAIGKSSGAVWDEIYMVSSLNHHISILKLRVHFLYVQFLTDGGLPKDLPKDASWASPTLQRTRWYDFFVIEDRAEAMRGLWGIMAYLMRQKENVDTTVKDS</sequence>
<organism evidence="2">
    <name type="scientific">Mytilinidion resinicola</name>
    <dbReference type="NCBI Taxonomy" id="574789"/>
    <lineage>
        <taxon>Eukaryota</taxon>
        <taxon>Fungi</taxon>
        <taxon>Dikarya</taxon>
        <taxon>Ascomycota</taxon>
        <taxon>Pezizomycotina</taxon>
        <taxon>Dothideomycetes</taxon>
        <taxon>Pleosporomycetidae</taxon>
        <taxon>Mytilinidiales</taxon>
        <taxon>Mytilinidiaceae</taxon>
        <taxon>Mytilinidion</taxon>
    </lineage>
</organism>
<reference evidence="4" key="3">
    <citation type="submission" date="2025-04" db="UniProtKB">
        <authorList>
            <consortium name="RefSeq"/>
        </authorList>
    </citation>
    <scope>IDENTIFICATION</scope>
    <source>
        <strain evidence="4">CBS 304.34</strain>
    </source>
</reference>
<reference evidence="2 4" key="1">
    <citation type="journal article" date="2020" name="Stud. Mycol.">
        <title>101 Dothideomycetes genomes: a test case for predicting lifestyles and emergence of pathogens.</title>
        <authorList>
            <person name="Haridas S."/>
            <person name="Albert R."/>
            <person name="Binder M."/>
            <person name="Bloem J."/>
            <person name="Labutti K."/>
            <person name="Salamov A."/>
            <person name="Andreopoulos B."/>
            <person name="Baker S."/>
            <person name="Barry K."/>
            <person name="Bills G."/>
            <person name="Bluhm B."/>
            <person name="Cannon C."/>
            <person name="Castanera R."/>
            <person name="Culley D."/>
            <person name="Daum C."/>
            <person name="Ezra D."/>
            <person name="Gonzalez J."/>
            <person name="Henrissat B."/>
            <person name="Kuo A."/>
            <person name="Liang C."/>
            <person name="Lipzen A."/>
            <person name="Lutzoni F."/>
            <person name="Magnuson J."/>
            <person name="Mondo S."/>
            <person name="Nolan M."/>
            <person name="Ohm R."/>
            <person name="Pangilinan J."/>
            <person name="Park H.-J."/>
            <person name="Ramirez L."/>
            <person name="Alfaro M."/>
            <person name="Sun H."/>
            <person name="Tritt A."/>
            <person name="Yoshinaga Y."/>
            <person name="Zwiers L.-H."/>
            <person name="Turgeon B."/>
            <person name="Goodwin S."/>
            <person name="Spatafora J."/>
            <person name="Crous P."/>
            <person name="Grigoriev I."/>
        </authorList>
    </citation>
    <scope>NUCLEOTIDE SEQUENCE</scope>
    <source>
        <strain evidence="2 4">CBS 304.34</strain>
    </source>
</reference>
<accession>A0A6A6Y2I5</accession>
<feature type="region of interest" description="Disordered" evidence="1">
    <location>
        <begin position="364"/>
        <end position="383"/>
    </location>
</feature>
<gene>
    <name evidence="2 4" type="ORF">BDZ99DRAFT_428027</name>
</gene>
<feature type="region of interest" description="Disordered" evidence="1">
    <location>
        <begin position="164"/>
        <end position="204"/>
    </location>
</feature>
<dbReference type="GeneID" id="54458071"/>
<evidence type="ECO:0000256" key="1">
    <source>
        <dbReference type="SAM" id="MobiDB-lite"/>
    </source>
</evidence>
<dbReference type="RefSeq" id="XP_033569985.1">
    <property type="nucleotide sequence ID" value="XM_033717178.1"/>
</dbReference>